<dbReference type="GO" id="GO:0005524">
    <property type="term" value="F:ATP binding"/>
    <property type="evidence" value="ECO:0007669"/>
    <property type="project" value="UniProtKB-KW"/>
</dbReference>
<evidence type="ECO:0000256" key="5">
    <source>
        <dbReference type="ARBA" id="ARBA00022967"/>
    </source>
</evidence>
<dbReference type="SMART" id="SM00382">
    <property type="entry name" value="AAA"/>
    <property type="match status" value="1"/>
</dbReference>
<dbReference type="InterPro" id="IPR027417">
    <property type="entry name" value="P-loop_NTPase"/>
</dbReference>
<keyword evidence="5" id="KW-1278">Translocase</keyword>
<name>A0A7X2L3I6_9BACL</name>
<dbReference type="Gene3D" id="3.40.50.300">
    <property type="entry name" value="P-loop containing nucleotide triphosphate hydrolases"/>
    <property type="match status" value="1"/>
</dbReference>
<dbReference type="Proteomes" id="UP000463051">
    <property type="component" value="Unassembled WGS sequence"/>
</dbReference>
<proteinExistence type="inferred from homology"/>
<dbReference type="InterPro" id="IPR029439">
    <property type="entry name" value="Wzt_C"/>
</dbReference>
<evidence type="ECO:0000256" key="4">
    <source>
        <dbReference type="ARBA" id="ARBA00022840"/>
    </source>
</evidence>
<dbReference type="Gene3D" id="2.70.50.60">
    <property type="entry name" value="abc- transporter (atp binding component) like domain"/>
    <property type="match status" value="1"/>
</dbReference>
<evidence type="ECO:0000313" key="7">
    <source>
        <dbReference type="EMBL" id="MRN54366.1"/>
    </source>
</evidence>
<protein>
    <submittedName>
        <fullName evidence="7">ATP-binding cassette domain-containing protein</fullName>
    </submittedName>
</protein>
<reference evidence="7 8" key="1">
    <citation type="submission" date="2019-11" db="EMBL/GenBank/DDBJ databases">
        <title>Paenibacillus monticola sp. nov., a novel PGPR strain isolated from mountain sample in China.</title>
        <authorList>
            <person name="Zhao Q."/>
            <person name="Li H.-P."/>
            <person name="Zhang J.-L."/>
        </authorList>
    </citation>
    <scope>NUCLEOTIDE SEQUENCE [LARGE SCALE GENOMIC DNA]</scope>
    <source>
        <strain evidence="7 8">LC-T2</strain>
    </source>
</reference>
<comment type="caution">
    <text evidence="7">The sequence shown here is derived from an EMBL/GenBank/DDBJ whole genome shotgun (WGS) entry which is preliminary data.</text>
</comment>
<keyword evidence="4 7" id="KW-0067">ATP-binding</keyword>
<dbReference type="PANTHER" id="PTHR46743">
    <property type="entry name" value="TEICHOIC ACIDS EXPORT ATP-BINDING PROTEIN TAGH"/>
    <property type="match status" value="1"/>
</dbReference>
<dbReference type="InterPro" id="IPR015860">
    <property type="entry name" value="ABC_transpr_TagH-like"/>
</dbReference>
<comment type="similarity">
    <text evidence="1">Belongs to the ABC transporter superfamily.</text>
</comment>
<dbReference type="PROSITE" id="PS50893">
    <property type="entry name" value="ABC_TRANSPORTER_2"/>
    <property type="match status" value="1"/>
</dbReference>
<dbReference type="CDD" id="cd03220">
    <property type="entry name" value="ABC_KpsT_Wzt"/>
    <property type="match status" value="1"/>
</dbReference>
<keyword evidence="2" id="KW-0813">Transport</keyword>
<keyword evidence="8" id="KW-1185">Reference proteome</keyword>
<feature type="domain" description="ABC transporter" evidence="6">
    <location>
        <begin position="25"/>
        <end position="247"/>
    </location>
</feature>
<dbReference type="InterPro" id="IPR003593">
    <property type="entry name" value="AAA+_ATPase"/>
</dbReference>
<gene>
    <name evidence="7" type="ORF">GJB61_15365</name>
</gene>
<keyword evidence="3" id="KW-0547">Nucleotide-binding</keyword>
<dbReference type="SUPFAM" id="SSF52540">
    <property type="entry name" value="P-loop containing nucleoside triphosphate hydrolases"/>
    <property type="match status" value="1"/>
</dbReference>
<evidence type="ECO:0000259" key="6">
    <source>
        <dbReference type="PROSITE" id="PS50893"/>
    </source>
</evidence>
<sequence length="435" mass="49166">MSGIAIKVSNVSKKFKIFEDKPATLKDRIIFRSKGVYQEKWVLRDISFDVPKGKMIGLIGRNGSGKSTLLKILTRILQPDKGSVEIVGRVSSLLELGAGFHMDFTGRENIYMNASIFGLSRKEIDGKIDEIIRFAELGPFIENPVRTYSSGMYMRLAFSIAVHVDPDILLIDEILAVGDNAFQKKCISRIESFKSQGKTIVFVSHDNGVMERLCDELYWIHESEIVQHGEPRKVVRDYMDFLNDSEERRLTEESEIVATLMENAEIVDIAEKVEKSEKTEKTEKTEKAGRWGNKLAEITRVTMVDSKGEEKHFFDKGKPVTIFIAYAALKAQIDKPVFGIGIYKMDGYCCYGTNTHIDNEKISLDNTGVIEVSIENLNLVAGEYYLDVACHHEDGTPYDYITKALTFNVKSYEEEIGVAYLAHQWVHKGGNVNNE</sequence>
<dbReference type="GO" id="GO:0016887">
    <property type="term" value="F:ATP hydrolysis activity"/>
    <property type="evidence" value="ECO:0007669"/>
    <property type="project" value="InterPro"/>
</dbReference>
<dbReference type="EMBL" id="WJXB01000004">
    <property type="protein sequence ID" value="MRN54366.1"/>
    <property type="molecule type" value="Genomic_DNA"/>
</dbReference>
<dbReference type="Pfam" id="PF14524">
    <property type="entry name" value="Wzt_C"/>
    <property type="match status" value="1"/>
</dbReference>
<dbReference type="PANTHER" id="PTHR46743:SF2">
    <property type="entry name" value="TEICHOIC ACIDS EXPORT ATP-BINDING PROTEIN TAGH"/>
    <property type="match status" value="1"/>
</dbReference>
<dbReference type="Pfam" id="PF00005">
    <property type="entry name" value="ABC_tran"/>
    <property type="match status" value="1"/>
</dbReference>
<evidence type="ECO:0000313" key="8">
    <source>
        <dbReference type="Proteomes" id="UP000463051"/>
    </source>
</evidence>
<dbReference type="GO" id="GO:0016020">
    <property type="term" value="C:membrane"/>
    <property type="evidence" value="ECO:0007669"/>
    <property type="project" value="InterPro"/>
</dbReference>
<dbReference type="CDD" id="cd10147">
    <property type="entry name" value="Wzt_C-like"/>
    <property type="match status" value="1"/>
</dbReference>
<accession>A0A7X2L3I6</accession>
<dbReference type="InterPro" id="IPR050683">
    <property type="entry name" value="Bact_Polysacc_Export_ATP-bd"/>
</dbReference>
<organism evidence="7 8">
    <name type="scientific">Paenibacillus monticola</name>
    <dbReference type="NCBI Taxonomy" id="2666075"/>
    <lineage>
        <taxon>Bacteria</taxon>
        <taxon>Bacillati</taxon>
        <taxon>Bacillota</taxon>
        <taxon>Bacilli</taxon>
        <taxon>Bacillales</taxon>
        <taxon>Paenibacillaceae</taxon>
        <taxon>Paenibacillus</taxon>
    </lineage>
</organism>
<evidence type="ECO:0000256" key="1">
    <source>
        <dbReference type="ARBA" id="ARBA00005417"/>
    </source>
</evidence>
<evidence type="ECO:0000256" key="2">
    <source>
        <dbReference type="ARBA" id="ARBA00022448"/>
    </source>
</evidence>
<dbReference type="AlphaFoldDB" id="A0A7X2L3I6"/>
<dbReference type="InterPro" id="IPR003439">
    <property type="entry name" value="ABC_transporter-like_ATP-bd"/>
</dbReference>
<evidence type="ECO:0000256" key="3">
    <source>
        <dbReference type="ARBA" id="ARBA00022741"/>
    </source>
</evidence>
<dbReference type="GO" id="GO:0140359">
    <property type="term" value="F:ABC-type transporter activity"/>
    <property type="evidence" value="ECO:0007669"/>
    <property type="project" value="InterPro"/>
</dbReference>